<feature type="signal peptide" evidence="2">
    <location>
        <begin position="1"/>
        <end position="21"/>
    </location>
</feature>
<evidence type="ECO:0000256" key="2">
    <source>
        <dbReference type="SAM" id="SignalP"/>
    </source>
</evidence>
<keyword evidence="2" id="KW-0732">Signal</keyword>
<evidence type="ECO:0000256" key="1">
    <source>
        <dbReference type="SAM" id="Phobius"/>
    </source>
</evidence>
<dbReference type="EMBL" id="GGFL01015279">
    <property type="protein sequence ID" value="MBW79457.1"/>
    <property type="molecule type" value="Transcribed_RNA"/>
</dbReference>
<keyword evidence="1" id="KW-0472">Membrane</keyword>
<keyword evidence="1" id="KW-0812">Transmembrane</keyword>
<organism evidence="3">
    <name type="scientific">Anopheles darlingi</name>
    <name type="common">Mosquito</name>
    <dbReference type="NCBI Taxonomy" id="43151"/>
    <lineage>
        <taxon>Eukaryota</taxon>
        <taxon>Metazoa</taxon>
        <taxon>Ecdysozoa</taxon>
        <taxon>Arthropoda</taxon>
        <taxon>Hexapoda</taxon>
        <taxon>Insecta</taxon>
        <taxon>Pterygota</taxon>
        <taxon>Neoptera</taxon>
        <taxon>Endopterygota</taxon>
        <taxon>Diptera</taxon>
        <taxon>Nematocera</taxon>
        <taxon>Culicoidea</taxon>
        <taxon>Culicidae</taxon>
        <taxon>Anophelinae</taxon>
        <taxon>Anopheles</taxon>
    </lineage>
</organism>
<sequence>MRMVQWTVLLLLLLMMMMWMAIDLIDADDSRCSNGTTTTTIGAAGVMLVVPVYARRRTDRRRLRCRGALHRCGRDGAVARWYRIDHHYAMVQRDRVADLADVAQLFVASARRMVRYRWAVRFQVQQQLRRRWLGTICNSVARCHAGRFMFVVAAAAAAAGADASVHLDRSRNTGAVGIGSR</sequence>
<feature type="chain" id="PRO_5014941324" description="Secreted protein" evidence="2">
    <location>
        <begin position="22"/>
        <end position="181"/>
    </location>
</feature>
<accession>A0A2M4DPH2</accession>
<keyword evidence="1" id="KW-1133">Transmembrane helix</keyword>
<reference evidence="3" key="1">
    <citation type="submission" date="2018-01" db="EMBL/GenBank/DDBJ databases">
        <title>An insight into the sialome of Amazonian anophelines.</title>
        <authorList>
            <person name="Ribeiro J.M."/>
            <person name="Scarpassa V."/>
            <person name="Calvo E."/>
        </authorList>
    </citation>
    <scope>NUCLEOTIDE SEQUENCE</scope>
</reference>
<dbReference type="AlphaFoldDB" id="A0A2M4DPH2"/>
<name>A0A2M4DPH2_ANODA</name>
<proteinExistence type="predicted"/>
<protein>
    <recommendedName>
        <fullName evidence="4">Secreted protein</fullName>
    </recommendedName>
</protein>
<evidence type="ECO:0008006" key="4">
    <source>
        <dbReference type="Google" id="ProtNLM"/>
    </source>
</evidence>
<feature type="transmembrane region" description="Helical" evidence="1">
    <location>
        <begin position="37"/>
        <end position="54"/>
    </location>
</feature>
<evidence type="ECO:0000313" key="3">
    <source>
        <dbReference type="EMBL" id="MBW79457.1"/>
    </source>
</evidence>